<dbReference type="OrthoDB" id="8673316at2"/>
<keyword evidence="6 11" id="KW-0812">Transmembrane</keyword>
<dbReference type="Gene3D" id="3.30.565.10">
    <property type="entry name" value="Histidine kinase-like ATPase, C-terminal domain"/>
    <property type="match status" value="1"/>
</dbReference>
<dbReference type="PANTHER" id="PTHR45436:SF15">
    <property type="entry name" value="SENSOR HISTIDINE KINASE CUSS"/>
    <property type="match status" value="1"/>
</dbReference>
<dbReference type="InterPro" id="IPR003661">
    <property type="entry name" value="HisK_dim/P_dom"/>
</dbReference>
<comment type="catalytic activity">
    <reaction evidence="1">
        <text>ATP + protein L-histidine = ADP + protein N-phospho-L-histidine.</text>
        <dbReference type="EC" id="2.7.13.3"/>
    </reaction>
</comment>
<keyword evidence="7 14" id="KW-0418">Kinase</keyword>
<dbReference type="RefSeq" id="WP_101248705.1">
    <property type="nucleotide sequence ID" value="NZ_PIUM01000001.1"/>
</dbReference>
<feature type="domain" description="HAMP" evidence="13">
    <location>
        <begin position="187"/>
        <end position="240"/>
    </location>
</feature>
<dbReference type="Proteomes" id="UP000233293">
    <property type="component" value="Unassembled WGS sequence"/>
</dbReference>
<evidence type="ECO:0000259" key="12">
    <source>
        <dbReference type="PROSITE" id="PS50109"/>
    </source>
</evidence>
<feature type="transmembrane region" description="Helical" evidence="11">
    <location>
        <begin position="12"/>
        <end position="34"/>
    </location>
</feature>
<keyword evidence="4" id="KW-0597">Phosphoprotein</keyword>
<feature type="domain" description="Histidine kinase" evidence="12">
    <location>
        <begin position="248"/>
        <end position="447"/>
    </location>
</feature>
<accession>A0A2N3Q1E7</accession>
<dbReference type="AlphaFoldDB" id="A0A2N3Q1E7"/>
<dbReference type="EMBL" id="PIUM01000001">
    <property type="protein sequence ID" value="PKU26474.1"/>
    <property type="molecule type" value="Genomic_DNA"/>
</dbReference>
<keyword evidence="9" id="KW-0902">Two-component regulatory system</keyword>
<dbReference type="GO" id="GO:0000155">
    <property type="term" value="F:phosphorelay sensor kinase activity"/>
    <property type="evidence" value="ECO:0007669"/>
    <property type="project" value="InterPro"/>
</dbReference>
<dbReference type="InterPro" id="IPR036890">
    <property type="entry name" value="HATPase_C_sf"/>
</dbReference>
<dbReference type="PRINTS" id="PR00344">
    <property type="entry name" value="BCTRLSENSOR"/>
</dbReference>
<keyword evidence="10 11" id="KW-0472">Membrane</keyword>
<dbReference type="SUPFAM" id="SSF47384">
    <property type="entry name" value="Homodimeric domain of signal transducing histidine kinase"/>
    <property type="match status" value="1"/>
</dbReference>
<dbReference type="GO" id="GO:0005886">
    <property type="term" value="C:plasma membrane"/>
    <property type="evidence" value="ECO:0007669"/>
    <property type="project" value="TreeGrafter"/>
</dbReference>
<dbReference type="SUPFAM" id="SSF55874">
    <property type="entry name" value="ATPase domain of HSP90 chaperone/DNA topoisomerase II/histidine kinase"/>
    <property type="match status" value="1"/>
</dbReference>
<dbReference type="InterPro" id="IPR004358">
    <property type="entry name" value="Sig_transdc_His_kin-like_C"/>
</dbReference>
<dbReference type="CDD" id="cd00082">
    <property type="entry name" value="HisKA"/>
    <property type="match status" value="1"/>
</dbReference>
<evidence type="ECO:0000256" key="1">
    <source>
        <dbReference type="ARBA" id="ARBA00000085"/>
    </source>
</evidence>
<comment type="subcellular location">
    <subcellularLocation>
        <location evidence="2">Membrane</location>
        <topology evidence="2">Multi-pass membrane protein</topology>
    </subcellularLocation>
</comment>
<evidence type="ECO:0000256" key="5">
    <source>
        <dbReference type="ARBA" id="ARBA00022679"/>
    </source>
</evidence>
<dbReference type="InterPro" id="IPR005467">
    <property type="entry name" value="His_kinase_dom"/>
</dbReference>
<evidence type="ECO:0000256" key="10">
    <source>
        <dbReference type="ARBA" id="ARBA00023136"/>
    </source>
</evidence>
<dbReference type="PANTHER" id="PTHR45436">
    <property type="entry name" value="SENSOR HISTIDINE KINASE YKOH"/>
    <property type="match status" value="1"/>
</dbReference>
<feature type="transmembrane region" description="Helical" evidence="11">
    <location>
        <begin position="169"/>
        <end position="190"/>
    </location>
</feature>
<evidence type="ECO:0000259" key="13">
    <source>
        <dbReference type="PROSITE" id="PS50885"/>
    </source>
</evidence>
<dbReference type="SMART" id="SM00387">
    <property type="entry name" value="HATPase_c"/>
    <property type="match status" value="1"/>
</dbReference>
<dbReference type="InterPro" id="IPR050428">
    <property type="entry name" value="TCS_sensor_his_kinase"/>
</dbReference>
<dbReference type="SMART" id="SM00388">
    <property type="entry name" value="HisKA"/>
    <property type="match status" value="1"/>
</dbReference>
<evidence type="ECO:0000256" key="4">
    <source>
        <dbReference type="ARBA" id="ARBA00022553"/>
    </source>
</evidence>
<dbReference type="EC" id="2.7.13.3" evidence="3"/>
<evidence type="ECO:0000256" key="11">
    <source>
        <dbReference type="SAM" id="Phobius"/>
    </source>
</evidence>
<keyword evidence="8 11" id="KW-1133">Transmembrane helix</keyword>
<evidence type="ECO:0000256" key="2">
    <source>
        <dbReference type="ARBA" id="ARBA00004141"/>
    </source>
</evidence>
<evidence type="ECO:0000256" key="7">
    <source>
        <dbReference type="ARBA" id="ARBA00022777"/>
    </source>
</evidence>
<name>A0A2N3Q1E7_9PROT</name>
<comment type="caution">
    <text evidence="14">The sequence shown here is derived from an EMBL/GenBank/DDBJ whole genome shotgun (WGS) entry which is preliminary data.</text>
</comment>
<dbReference type="InterPro" id="IPR003660">
    <property type="entry name" value="HAMP_dom"/>
</dbReference>
<organism evidence="14 15">
    <name type="scientific">Telmatospirillum siberiense</name>
    <dbReference type="NCBI Taxonomy" id="382514"/>
    <lineage>
        <taxon>Bacteria</taxon>
        <taxon>Pseudomonadati</taxon>
        <taxon>Pseudomonadota</taxon>
        <taxon>Alphaproteobacteria</taxon>
        <taxon>Rhodospirillales</taxon>
        <taxon>Rhodospirillaceae</taxon>
        <taxon>Telmatospirillum</taxon>
    </lineage>
</organism>
<evidence type="ECO:0000313" key="15">
    <source>
        <dbReference type="Proteomes" id="UP000233293"/>
    </source>
</evidence>
<dbReference type="Pfam" id="PF02518">
    <property type="entry name" value="HATPase_c"/>
    <property type="match status" value="1"/>
</dbReference>
<dbReference type="PROSITE" id="PS50885">
    <property type="entry name" value="HAMP"/>
    <property type="match status" value="1"/>
</dbReference>
<evidence type="ECO:0000256" key="6">
    <source>
        <dbReference type="ARBA" id="ARBA00022692"/>
    </source>
</evidence>
<keyword evidence="15" id="KW-1185">Reference proteome</keyword>
<evidence type="ECO:0000256" key="8">
    <source>
        <dbReference type="ARBA" id="ARBA00022989"/>
    </source>
</evidence>
<protein>
    <recommendedName>
        <fullName evidence="3">histidine kinase</fullName>
        <ecNumber evidence="3">2.7.13.3</ecNumber>
    </recommendedName>
</protein>
<evidence type="ECO:0000256" key="9">
    <source>
        <dbReference type="ARBA" id="ARBA00023012"/>
    </source>
</evidence>
<dbReference type="Pfam" id="PF00512">
    <property type="entry name" value="HisKA"/>
    <property type="match status" value="1"/>
</dbReference>
<proteinExistence type="predicted"/>
<keyword evidence="5" id="KW-0808">Transferase</keyword>
<dbReference type="InterPro" id="IPR003594">
    <property type="entry name" value="HATPase_dom"/>
</dbReference>
<dbReference type="PROSITE" id="PS50109">
    <property type="entry name" value="HIS_KIN"/>
    <property type="match status" value="1"/>
</dbReference>
<evidence type="ECO:0000256" key="3">
    <source>
        <dbReference type="ARBA" id="ARBA00012438"/>
    </source>
</evidence>
<evidence type="ECO:0000313" key="14">
    <source>
        <dbReference type="EMBL" id="PKU26474.1"/>
    </source>
</evidence>
<dbReference type="Gene3D" id="1.10.287.130">
    <property type="match status" value="1"/>
</dbReference>
<reference evidence="15" key="1">
    <citation type="submission" date="2017-12" db="EMBL/GenBank/DDBJ databases">
        <title>Draft genome sequence of Telmatospirillum siberiense 26-4b1T, an acidotolerant peatland alphaproteobacterium potentially involved in sulfur cycling.</title>
        <authorList>
            <person name="Hausmann B."/>
            <person name="Pjevac P."/>
            <person name="Schreck K."/>
            <person name="Herbold C.W."/>
            <person name="Daims H."/>
            <person name="Wagner M."/>
            <person name="Pester M."/>
            <person name="Loy A."/>
        </authorList>
    </citation>
    <scope>NUCLEOTIDE SEQUENCE [LARGE SCALE GENOMIC DNA]</scope>
    <source>
        <strain evidence="15">26-4b1</strain>
    </source>
</reference>
<dbReference type="Pfam" id="PF00672">
    <property type="entry name" value="HAMP"/>
    <property type="match status" value="1"/>
</dbReference>
<gene>
    <name evidence="14" type="ORF">CWS72_01110</name>
</gene>
<dbReference type="InterPro" id="IPR036097">
    <property type="entry name" value="HisK_dim/P_sf"/>
</dbReference>
<dbReference type="SMART" id="SM00304">
    <property type="entry name" value="HAMP"/>
    <property type="match status" value="1"/>
</dbReference>
<sequence>MTGRPERSLLGRIAIGLVAVSLVAVVLAGGLFYLQFGDTDTGLRERTLHAQVLLIARFIDGTKDWRTAPLPKDLADSLMSSDSRFAVLDADGRLLRASDGVTIPFHPVESTHPRTAEYFVRSQPRGRDIFGVTEPAEEAGQRVWIQVASDDEDIHIDAVVEEFVVHLGWIWGPFVFGLLGINLLIVHRALRPLRLVSAKAAAIGPGAVSERLPLADLPREIAPLITSVNSALDRLEEGYRAQQDFLADAAHDLRTPLAVLCAHLATLDGESAAALRQDADSMVRLVNQLLDLARLGALQGEPFERMDLHALAVEVATQLAPLALARGRLIEVVGDEGPVPVAGMRDGLFRAVRNLAENALAYSPEGGTVSIAVSRAPSIAVSDQGPGIPPERREAIFRRHWRGDHDRGGGAGLGLAIVARTMDIHGGRVEVGDAPGGGAVITLRFPP</sequence>